<organism evidence="1">
    <name type="scientific">Rhizophora mucronata</name>
    <name type="common">Asiatic mangrove</name>
    <dbReference type="NCBI Taxonomy" id="61149"/>
    <lineage>
        <taxon>Eukaryota</taxon>
        <taxon>Viridiplantae</taxon>
        <taxon>Streptophyta</taxon>
        <taxon>Embryophyta</taxon>
        <taxon>Tracheophyta</taxon>
        <taxon>Spermatophyta</taxon>
        <taxon>Magnoliopsida</taxon>
        <taxon>eudicotyledons</taxon>
        <taxon>Gunneridae</taxon>
        <taxon>Pentapetalae</taxon>
        <taxon>rosids</taxon>
        <taxon>fabids</taxon>
        <taxon>Malpighiales</taxon>
        <taxon>Rhizophoraceae</taxon>
        <taxon>Rhizophora</taxon>
    </lineage>
</organism>
<dbReference type="EMBL" id="GGEC01029530">
    <property type="protein sequence ID" value="MBX10014.1"/>
    <property type="molecule type" value="Transcribed_RNA"/>
</dbReference>
<protein>
    <submittedName>
        <fullName evidence="1">Uncharacterized protein</fullName>
    </submittedName>
</protein>
<proteinExistence type="predicted"/>
<evidence type="ECO:0000313" key="1">
    <source>
        <dbReference type="EMBL" id="MBX10014.1"/>
    </source>
</evidence>
<accession>A0A2P2KWA6</accession>
<dbReference type="AlphaFoldDB" id="A0A2P2KWA6"/>
<name>A0A2P2KWA6_RHIMU</name>
<sequence length="61" mass="7070">MWPPSHNKVTFLLPQCSPFKGVAGKMLLIPEENTSLKSDQIHISRQWAHLEAIWDEESFYS</sequence>
<reference evidence="1" key="1">
    <citation type="submission" date="2018-02" db="EMBL/GenBank/DDBJ databases">
        <title>Rhizophora mucronata_Transcriptome.</title>
        <authorList>
            <person name="Meera S.P."/>
            <person name="Sreeshan A."/>
            <person name="Augustine A."/>
        </authorList>
    </citation>
    <scope>NUCLEOTIDE SEQUENCE</scope>
    <source>
        <tissue evidence="1">Leaf</tissue>
    </source>
</reference>